<accession>A0A1M5UFR2</accession>
<dbReference type="GO" id="GO:0071555">
    <property type="term" value="P:cell wall organization"/>
    <property type="evidence" value="ECO:0007669"/>
    <property type="project" value="UniProtKB-UniRule"/>
</dbReference>
<dbReference type="EMBL" id="FQXO01000033">
    <property type="protein sequence ID" value="SHH61885.1"/>
    <property type="molecule type" value="Genomic_DNA"/>
</dbReference>
<dbReference type="CDD" id="cd16913">
    <property type="entry name" value="YkuD_like"/>
    <property type="match status" value="1"/>
</dbReference>
<name>A0A1M5UFR2_9FIRM</name>
<dbReference type="InterPro" id="IPR050979">
    <property type="entry name" value="LD-transpeptidase"/>
</dbReference>
<keyword evidence="5 6" id="KW-0961">Cell wall biogenesis/degradation</keyword>
<keyword evidence="9" id="KW-1185">Reference proteome</keyword>
<dbReference type="GO" id="GO:0005576">
    <property type="term" value="C:extracellular region"/>
    <property type="evidence" value="ECO:0007669"/>
    <property type="project" value="TreeGrafter"/>
</dbReference>
<dbReference type="SUPFAM" id="SSF141523">
    <property type="entry name" value="L,D-transpeptidase catalytic domain-like"/>
    <property type="match status" value="1"/>
</dbReference>
<evidence type="ECO:0000256" key="6">
    <source>
        <dbReference type="PROSITE-ProRule" id="PRU01373"/>
    </source>
</evidence>
<proteinExistence type="predicted"/>
<dbReference type="AlphaFoldDB" id="A0A1M5UFR2"/>
<evidence type="ECO:0000256" key="1">
    <source>
        <dbReference type="ARBA" id="ARBA00004752"/>
    </source>
</evidence>
<dbReference type="PANTHER" id="PTHR30582:SF2">
    <property type="entry name" value="L,D-TRANSPEPTIDASE YCIB-RELATED"/>
    <property type="match status" value="1"/>
</dbReference>
<dbReference type="InterPro" id="IPR038063">
    <property type="entry name" value="Transpep_catalytic_dom"/>
</dbReference>
<evidence type="ECO:0000259" key="7">
    <source>
        <dbReference type="PROSITE" id="PS52029"/>
    </source>
</evidence>
<reference evidence="9" key="1">
    <citation type="submission" date="2016-11" db="EMBL/GenBank/DDBJ databases">
        <authorList>
            <person name="Varghese N."/>
            <person name="Submissions S."/>
        </authorList>
    </citation>
    <scope>NUCLEOTIDE SEQUENCE [LARGE SCALE GENOMIC DNA]</scope>
    <source>
        <strain evidence="9">DSM 13643</strain>
    </source>
</reference>
<evidence type="ECO:0000256" key="4">
    <source>
        <dbReference type="ARBA" id="ARBA00022984"/>
    </source>
</evidence>
<sequence>MRKRLAVILTLLIFLLTGCKESVLDRSDIIKTSKADEFEKKGNIEKGKEQSDEKEAIEEKAKIFIGQALDTIDRDGFIEVYKEKNKKSSIIYKLKDYQQVKLLETLPYGWFKVMLEDGREGYVDSRYIRAKEIPPHEFNAEVVGYVLIFNTDEQVLKIYKDGELIKESIASSGTWEHFTPKGIFKIEEGRRGKWFYTPRFKQGGKYWVGFKGTYLFHSVPFTEDGKMIEEEKEKLGTPASHGCIRLPVDVAKYIYENIPAGSLVLIY</sequence>
<feature type="active site" description="Nucleophile" evidence="6">
    <location>
        <position position="243"/>
    </location>
</feature>
<dbReference type="Gene3D" id="2.30.30.40">
    <property type="entry name" value="SH3 Domains"/>
    <property type="match status" value="1"/>
</dbReference>
<dbReference type="Pfam" id="PF08239">
    <property type="entry name" value="SH3_3"/>
    <property type="match status" value="1"/>
</dbReference>
<keyword evidence="4 6" id="KW-0573">Peptidoglycan synthesis</keyword>
<dbReference type="InterPro" id="IPR005490">
    <property type="entry name" value="LD_TPept_cat_dom"/>
</dbReference>
<dbReference type="GO" id="GO:0016740">
    <property type="term" value="F:transferase activity"/>
    <property type="evidence" value="ECO:0007669"/>
    <property type="project" value="UniProtKB-KW"/>
</dbReference>
<feature type="domain" description="L,D-TPase catalytic" evidence="7">
    <location>
        <begin position="145"/>
        <end position="267"/>
    </location>
</feature>
<dbReference type="InterPro" id="IPR003646">
    <property type="entry name" value="SH3-like_bac-type"/>
</dbReference>
<dbReference type="UniPathway" id="UPA00219"/>
<dbReference type="Pfam" id="PF03734">
    <property type="entry name" value="YkuD"/>
    <property type="match status" value="1"/>
</dbReference>
<keyword evidence="2" id="KW-0808">Transferase</keyword>
<dbReference type="RefSeq" id="WP_143153581.1">
    <property type="nucleotide sequence ID" value="NZ_FQXO01000033.1"/>
</dbReference>
<protein>
    <submittedName>
        <fullName evidence="8">SH3 domain-containing protein</fullName>
    </submittedName>
</protein>
<organism evidence="8 9">
    <name type="scientific">Caloranaerobacter azorensis DSM 13643</name>
    <dbReference type="NCBI Taxonomy" id="1121264"/>
    <lineage>
        <taxon>Bacteria</taxon>
        <taxon>Bacillati</taxon>
        <taxon>Bacillota</taxon>
        <taxon>Tissierellia</taxon>
        <taxon>Tissierellales</taxon>
        <taxon>Thermohalobacteraceae</taxon>
        <taxon>Caloranaerobacter</taxon>
    </lineage>
</organism>
<evidence type="ECO:0000256" key="5">
    <source>
        <dbReference type="ARBA" id="ARBA00023316"/>
    </source>
</evidence>
<gene>
    <name evidence="8" type="ORF">SAMN02745135_01410</name>
</gene>
<dbReference type="PROSITE" id="PS51257">
    <property type="entry name" value="PROKAR_LIPOPROTEIN"/>
    <property type="match status" value="1"/>
</dbReference>
<dbReference type="Proteomes" id="UP000183967">
    <property type="component" value="Unassembled WGS sequence"/>
</dbReference>
<dbReference type="OrthoDB" id="177750at2"/>
<dbReference type="PROSITE" id="PS52029">
    <property type="entry name" value="LD_TPASE"/>
    <property type="match status" value="1"/>
</dbReference>
<evidence type="ECO:0000256" key="2">
    <source>
        <dbReference type="ARBA" id="ARBA00022679"/>
    </source>
</evidence>
<dbReference type="GO" id="GO:0008360">
    <property type="term" value="P:regulation of cell shape"/>
    <property type="evidence" value="ECO:0007669"/>
    <property type="project" value="UniProtKB-UniRule"/>
</dbReference>
<feature type="active site" description="Proton donor/acceptor" evidence="6">
    <location>
        <position position="217"/>
    </location>
</feature>
<evidence type="ECO:0000313" key="8">
    <source>
        <dbReference type="EMBL" id="SHH61885.1"/>
    </source>
</evidence>
<evidence type="ECO:0000313" key="9">
    <source>
        <dbReference type="Proteomes" id="UP000183967"/>
    </source>
</evidence>
<dbReference type="Gene3D" id="2.40.440.10">
    <property type="entry name" value="L,D-transpeptidase catalytic domain-like"/>
    <property type="match status" value="1"/>
</dbReference>
<dbReference type="GO" id="GO:0018104">
    <property type="term" value="P:peptidoglycan-protein cross-linking"/>
    <property type="evidence" value="ECO:0007669"/>
    <property type="project" value="TreeGrafter"/>
</dbReference>
<comment type="pathway">
    <text evidence="1 6">Cell wall biogenesis; peptidoglycan biosynthesis.</text>
</comment>
<dbReference type="GO" id="GO:0071972">
    <property type="term" value="F:peptidoglycan L,D-transpeptidase activity"/>
    <property type="evidence" value="ECO:0007669"/>
    <property type="project" value="TreeGrafter"/>
</dbReference>
<keyword evidence="3 6" id="KW-0133">Cell shape</keyword>
<dbReference type="PANTHER" id="PTHR30582">
    <property type="entry name" value="L,D-TRANSPEPTIDASE"/>
    <property type="match status" value="1"/>
</dbReference>
<evidence type="ECO:0000256" key="3">
    <source>
        <dbReference type="ARBA" id="ARBA00022960"/>
    </source>
</evidence>